<protein>
    <submittedName>
        <fullName evidence="1">Uncharacterized protein</fullName>
    </submittedName>
</protein>
<gene>
    <name evidence="1" type="ORF">ACFQO0_06495</name>
</gene>
<organism evidence="1 2">
    <name type="scientific">Herminiimonas aquatilis</name>
    <dbReference type="NCBI Taxonomy" id="345342"/>
    <lineage>
        <taxon>Bacteria</taxon>
        <taxon>Pseudomonadati</taxon>
        <taxon>Pseudomonadota</taxon>
        <taxon>Betaproteobacteria</taxon>
        <taxon>Burkholderiales</taxon>
        <taxon>Oxalobacteraceae</taxon>
        <taxon>Herminiimonas</taxon>
    </lineage>
</organism>
<sequence length="221" mass="25242">MMNKLAEHDKRVVWWEKSVEYTFIAEMVSKEMLMWVIPLAGNAESALSDAVLSWDDKLFLIEFKRDVESLKSERKKYTVATNVEAQKIAYENAKTTLAQYNGKNGHGLIFGEFDEEKLKLLAVPYWNNEKPLQADEWISNNGATPKDFDNYIKELCILRFAISGENGGATGSRSFVVGVGKNGKNFTLELDEYINLRPALRNELIEAIEMNSEPETPRFNF</sequence>
<keyword evidence="2" id="KW-1185">Reference proteome</keyword>
<comment type="caution">
    <text evidence="1">The sequence shown here is derived from an EMBL/GenBank/DDBJ whole genome shotgun (WGS) entry which is preliminary data.</text>
</comment>
<dbReference type="EMBL" id="JBHTCC010000001">
    <property type="protein sequence ID" value="MFC7298080.1"/>
    <property type="molecule type" value="Genomic_DNA"/>
</dbReference>
<evidence type="ECO:0000313" key="2">
    <source>
        <dbReference type="Proteomes" id="UP001596379"/>
    </source>
</evidence>
<dbReference type="RefSeq" id="WP_382233202.1">
    <property type="nucleotide sequence ID" value="NZ_JBHTCC010000001.1"/>
</dbReference>
<name>A0ABW2J549_9BURK</name>
<dbReference type="Proteomes" id="UP001596379">
    <property type="component" value="Unassembled WGS sequence"/>
</dbReference>
<proteinExistence type="predicted"/>
<evidence type="ECO:0000313" key="1">
    <source>
        <dbReference type="EMBL" id="MFC7298080.1"/>
    </source>
</evidence>
<reference evidence="2" key="1">
    <citation type="journal article" date="2019" name="Int. J. Syst. Evol. Microbiol.">
        <title>The Global Catalogue of Microorganisms (GCM) 10K type strain sequencing project: providing services to taxonomists for standard genome sequencing and annotation.</title>
        <authorList>
            <consortium name="The Broad Institute Genomics Platform"/>
            <consortium name="The Broad Institute Genome Sequencing Center for Infectious Disease"/>
            <person name="Wu L."/>
            <person name="Ma J."/>
        </authorList>
    </citation>
    <scope>NUCLEOTIDE SEQUENCE [LARGE SCALE GENOMIC DNA]</scope>
    <source>
        <strain evidence="2">CCUG 36956</strain>
    </source>
</reference>
<accession>A0ABW2J549</accession>